<dbReference type="RefSeq" id="WP_166251479.1">
    <property type="nucleotide sequence ID" value="NZ_JAAMOW010000001.1"/>
</dbReference>
<feature type="binding site" description="distal binding residue" evidence="6">
    <location>
        <position position="76"/>
    </location>
    <ligand>
        <name>heme</name>
        <dbReference type="ChEBI" id="CHEBI:30413"/>
    </ligand>
    <ligandPart>
        <name>Fe</name>
        <dbReference type="ChEBI" id="CHEBI:18248"/>
    </ligandPart>
</feature>
<comment type="cofactor">
    <cofactor evidence="1">
        <name>heme</name>
        <dbReference type="ChEBI" id="CHEBI:30413"/>
    </cofactor>
</comment>
<keyword evidence="5 6" id="KW-0408">Iron</keyword>
<gene>
    <name evidence="7" type="ORF">G7Y85_03105</name>
</gene>
<dbReference type="EMBL" id="JAAMOW010000001">
    <property type="protein sequence ID" value="NGY03740.1"/>
    <property type="molecule type" value="Genomic_DNA"/>
</dbReference>
<evidence type="ECO:0000256" key="5">
    <source>
        <dbReference type="ARBA" id="ARBA00023004"/>
    </source>
</evidence>
<proteinExistence type="predicted"/>
<accession>A0A6M2BN64</accession>
<dbReference type="GO" id="GO:0020037">
    <property type="term" value="F:heme binding"/>
    <property type="evidence" value="ECO:0007669"/>
    <property type="project" value="InterPro"/>
</dbReference>
<evidence type="ECO:0000256" key="4">
    <source>
        <dbReference type="ARBA" id="ARBA00022723"/>
    </source>
</evidence>
<dbReference type="InterPro" id="IPR019795">
    <property type="entry name" value="Globin_bac-like_CS"/>
</dbReference>
<dbReference type="PROSITE" id="PS01213">
    <property type="entry name" value="GLOBIN_FAM_2"/>
    <property type="match status" value="1"/>
</dbReference>
<sequence length="130" mass="14541">MPVPQRSGSLFEVIGGHEGIAALVVRFYERVLADRTLAPFFLHVPIDRLRRMQIEFFSAALGGPTPYKGRVIAHAHQQLGISRPHFQRFVGCLFDTLADLPLSEQDRYDIIGRINLYAEDVIGAGSDFSD</sequence>
<dbReference type="SUPFAM" id="SSF46458">
    <property type="entry name" value="Globin-like"/>
    <property type="match status" value="1"/>
</dbReference>
<reference evidence="7 8" key="1">
    <citation type="journal article" date="2014" name="Int. J. Syst. Evol. Microbiol.">
        <title>Solimonas terrae sp. nov., isolated from soil.</title>
        <authorList>
            <person name="Kim S.J."/>
            <person name="Moon J.Y."/>
            <person name="Weon H.Y."/>
            <person name="Ahn J.H."/>
            <person name="Chen W.M."/>
            <person name="Kwon S.W."/>
        </authorList>
    </citation>
    <scope>NUCLEOTIDE SEQUENCE [LARGE SCALE GENOMIC DNA]</scope>
    <source>
        <strain evidence="7 8">KIS83-12</strain>
    </source>
</reference>
<evidence type="ECO:0000313" key="7">
    <source>
        <dbReference type="EMBL" id="NGY03740.1"/>
    </source>
</evidence>
<keyword evidence="3 6" id="KW-0349">Heme</keyword>
<name>A0A6M2BN64_9GAMM</name>
<keyword evidence="4 6" id="KW-0479">Metal-binding</keyword>
<evidence type="ECO:0000256" key="2">
    <source>
        <dbReference type="ARBA" id="ARBA00022448"/>
    </source>
</evidence>
<dbReference type="GO" id="GO:0046872">
    <property type="term" value="F:metal ion binding"/>
    <property type="evidence" value="ECO:0007669"/>
    <property type="project" value="UniProtKB-KW"/>
</dbReference>
<dbReference type="GO" id="GO:0019825">
    <property type="term" value="F:oxygen binding"/>
    <property type="evidence" value="ECO:0007669"/>
    <property type="project" value="InterPro"/>
</dbReference>
<comment type="caution">
    <text evidence="7">The sequence shown here is derived from an EMBL/GenBank/DDBJ whole genome shotgun (WGS) entry which is preliminary data.</text>
</comment>
<organism evidence="7 8">
    <name type="scientific">Solimonas terrae</name>
    <dbReference type="NCBI Taxonomy" id="1396819"/>
    <lineage>
        <taxon>Bacteria</taxon>
        <taxon>Pseudomonadati</taxon>
        <taxon>Pseudomonadota</taxon>
        <taxon>Gammaproteobacteria</taxon>
        <taxon>Nevskiales</taxon>
        <taxon>Nevskiaceae</taxon>
        <taxon>Solimonas</taxon>
    </lineage>
</organism>
<dbReference type="InterPro" id="IPR012292">
    <property type="entry name" value="Globin/Proto"/>
</dbReference>
<dbReference type="Proteomes" id="UP000472676">
    <property type="component" value="Unassembled WGS sequence"/>
</dbReference>
<evidence type="ECO:0000313" key="8">
    <source>
        <dbReference type="Proteomes" id="UP000472676"/>
    </source>
</evidence>
<dbReference type="Gene3D" id="1.10.490.10">
    <property type="entry name" value="Globins"/>
    <property type="match status" value="1"/>
</dbReference>
<keyword evidence="8" id="KW-1185">Reference proteome</keyword>
<evidence type="ECO:0000256" key="1">
    <source>
        <dbReference type="ARBA" id="ARBA00001971"/>
    </source>
</evidence>
<dbReference type="AlphaFoldDB" id="A0A6M2BN64"/>
<evidence type="ECO:0000256" key="3">
    <source>
        <dbReference type="ARBA" id="ARBA00022617"/>
    </source>
</evidence>
<keyword evidence="2" id="KW-0813">Transport</keyword>
<dbReference type="Pfam" id="PF01152">
    <property type="entry name" value="Bac_globin"/>
    <property type="match status" value="1"/>
</dbReference>
<protein>
    <submittedName>
        <fullName evidence="7">Group 1 truncated hemoglobin</fullName>
    </submittedName>
</protein>
<dbReference type="GO" id="GO:0015671">
    <property type="term" value="P:oxygen transport"/>
    <property type="evidence" value="ECO:0007669"/>
    <property type="project" value="InterPro"/>
</dbReference>
<dbReference type="InterPro" id="IPR009050">
    <property type="entry name" value="Globin-like_sf"/>
</dbReference>
<evidence type="ECO:0000256" key="6">
    <source>
        <dbReference type="PIRSR" id="PIRSR601486-1"/>
    </source>
</evidence>
<dbReference type="InterPro" id="IPR001486">
    <property type="entry name" value="Hemoglobin_trunc"/>
</dbReference>
<dbReference type="CDD" id="cd00454">
    <property type="entry name" value="TrHb1_N"/>
    <property type="match status" value="1"/>
</dbReference>